<protein>
    <submittedName>
        <fullName evidence="1">Uncharacterized protein</fullName>
    </submittedName>
</protein>
<sequence>MKKIGCGSNESCFTIYLACTKRQPENLAHRFSGCLCFVLIVLI</sequence>
<evidence type="ECO:0000313" key="2">
    <source>
        <dbReference type="Proteomes" id="UP000003009"/>
    </source>
</evidence>
<dbReference type="Proteomes" id="UP000003009">
    <property type="component" value="Unassembled WGS sequence"/>
</dbReference>
<dbReference type="HOGENOM" id="CLU_3234778_0_0_4"/>
<reference evidence="1" key="1">
    <citation type="submission" date="2009-04" db="EMBL/GenBank/DDBJ databases">
        <authorList>
            <person name="Weinstock G."/>
            <person name="Sodergren E."/>
            <person name="Clifton S."/>
            <person name="Fulton L."/>
            <person name="Fulton B."/>
            <person name="Courtney L."/>
            <person name="Fronick C."/>
            <person name="Harrison M."/>
            <person name="Strong C."/>
            <person name="Farmer C."/>
            <person name="Delahaunty K."/>
            <person name="Markovic C."/>
            <person name="Hall O."/>
            <person name="Minx P."/>
            <person name="Tomlinson C."/>
            <person name="Mitreva M."/>
            <person name="Nelson J."/>
            <person name="Hou S."/>
            <person name="Wollam A."/>
            <person name="Pepin K.H."/>
            <person name="Johnson M."/>
            <person name="Bhonagiri V."/>
            <person name="Nash W.E."/>
            <person name="Warren W."/>
            <person name="Chinwalla A."/>
            <person name="Mardis E.R."/>
            <person name="Wilson R.K."/>
        </authorList>
    </citation>
    <scope>NUCLEOTIDE SEQUENCE [LARGE SCALE GENOMIC DNA]</scope>
    <source>
        <strain evidence="1">ATCC 51147</strain>
    </source>
</reference>
<gene>
    <name evidence="1" type="ORF">GCWU000324_00064</name>
</gene>
<name>C4GEH7_9NEIS</name>
<comment type="caution">
    <text evidence="1">The sequence shown here is derived from an EMBL/GenBank/DDBJ whole genome shotgun (WGS) entry which is preliminary data.</text>
</comment>
<evidence type="ECO:0000313" key="1">
    <source>
        <dbReference type="EMBL" id="EEP69587.1"/>
    </source>
</evidence>
<organism evidence="1 2">
    <name type="scientific">Kingella oralis ATCC 51147</name>
    <dbReference type="NCBI Taxonomy" id="629741"/>
    <lineage>
        <taxon>Bacteria</taxon>
        <taxon>Pseudomonadati</taxon>
        <taxon>Pseudomonadota</taxon>
        <taxon>Betaproteobacteria</taxon>
        <taxon>Neisseriales</taxon>
        <taxon>Neisseriaceae</taxon>
        <taxon>Kingella</taxon>
    </lineage>
</organism>
<proteinExistence type="predicted"/>
<keyword evidence="2" id="KW-1185">Reference proteome</keyword>
<dbReference type="EMBL" id="ACJW02000001">
    <property type="protein sequence ID" value="EEP69587.1"/>
    <property type="molecule type" value="Genomic_DNA"/>
</dbReference>
<dbReference type="AlphaFoldDB" id="C4GEH7"/>
<accession>C4GEH7</accession>